<comment type="caution">
    <text evidence="2">The sequence shown here is derived from an EMBL/GenBank/DDBJ whole genome shotgun (WGS) entry which is preliminary data.</text>
</comment>
<organism evidence="2 3">
    <name type="scientific">Winogradskyella litorisediminis</name>
    <dbReference type="NCBI Taxonomy" id="1156618"/>
    <lineage>
        <taxon>Bacteria</taxon>
        <taxon>Pseudomonadati</taxon>
        <taxon>Bacteroidota</taxon>
        <taxon>Flavobacteriia</taxon>
        <taxon>Flavobacteriales</taxon>
        <taxon>Flavobacteriaceae</taxon>
        <taxon>Winogradskyella</taxon>
    </lineage>
</organism>
<accession>A0ABW3NAT5</accession>
<evidence type="ECO:0000259" key="1">
    <source>
        <dbReference type="Pfam" id="PF00924"/>
    </source>
</evidence>
<gene>
    <name evidence="2" type="ORF">ACFQ1Q_10780</name>
</gene>
<reference evidence="3" key="1">
    <citation type="journal article" date="2019" name="Int. J. Syst. Evol. Microbiol.">
        <title>The Global Catalogue of Microorganisms (GCM) 10K type strain sequencing project: providing services to taxonomists for standard genome sequencing and annotation.</title>
        <authorList>
            <consortium name="The Broad Institute Genomics Platform"/>
            <consortium name="The Broad Institute Genome Sequencing Center for Infectious Disease"/>
            <person name="Wu L."/>
            <person name="Ma J."/>
        </authorList>
    </citation>
    <scope>NUCLEOTIDE SEQUENCE [LARGE SCALE GENOMIC DNA]</scope>
    <source>
        <strain evidence="3">CCUG 62215</strain>
    </source>
</reference>
<dbReference type="Pfam" id="PF00924">
    <property type="entry name" value="MS_channel_2nd"/>
    <property type="match status" value="1"/>
</dbReference>
<proteinExistence type="predicted"/>
<sequence>MVSIGLFFVTLQTSDLSEITLPNNVFIQKSIKNNSHNDI</sequence>
<dbReference type="Proteomes" id="UP001597013">
    <property type="component" value="Unassembled WGS sequence"/>
</dbReference>
<name>A0ABW3NAT5_9FLAO</name>
<dbReference type="EMBL" id="JBHTJL010000015">
    <property type="protein sequence ID" value="MFD1063730.1"/>
    <property type="molecule type" value="Genomic_DNA"/>
</dbReference>
<dbReference type="RefSeq" id="WP_386131129.1">
    <property type="nucleotide sequence ID" value="NZ_JBHTJL010000015.1"/>
</dbReference>
<dbReference type="InterPro" id="IPR023408">
    <property type="entry name" value="MscS_beta-dom_sf"/>
</dbReference>
<protein>
    <submittedName>
        <fullName evidence="2">Mechanosensitive ion channel domain-containing protein</fullName>
    </submittedName>
</protein>
<dbReference type="InterPro" id="IPR006685">
    <property type="entry name" value="MscS_channel_2nd"/>
</dbReference>
<evidence type="ECO:0000313" key="3">
    <source>
        <dbReference type="Proteomes" id="UP001597013"/>
    </source>
</evidence>
<keyword evidence="3" id="KW-1185">Reference proteome</keyword>
<evidence type="ECO:0000313" key="2">
    <source>
        <dbReference type="EMBL" id="MFD1063730.1"/>
    </source>
</evidence>
<feature type="domain" description="Mechanosensitive ion channel MscS" evidence="1">
    <location>
        <begin position="2"/>
        <end position="36"/>
    </location>
</feature>
<dbReference type="Gene3D" id="2.30.30.60">
    <property type="match status" value="1"/>
</dbReference>